<dbReference type="SMART" id="SM00177">
    <property type="entry name" value="ARF"/>
    <property type="match status" value="1"/>
</dbReference>
<dbReference type="InterPro" id="IPR005225">
    <property type="entry name" value="Small_GTP-bd"/>
</dbReference>
<dbReference type="OrthoDB" id="2011769at2759"/>
<feature type="binding site" evidence="5">
    <location>
        <position position="47"/>
    </location>
    <ligand>
        <name>Mg(2+)</name>
        <dbReference type="ChEBI" id="CHEBI:18420"/>
    </ligand>
</feature>
<dbReference type="eggNOG" id="KOG0074">
    <property type="taxonomic scope" value="Eukaryota"/>
</dbReference>
<comment type="caution">
    <text evidence="7">The sequence shown here is derived from an EMBL/GenBank/DDBJ whole genome shotgun (WGS) entry which is preliminary data.</text>
</comment>
<evidence type="ECO:0000256" key="1">
    <source>
        <dbReference type="ARBA" id="ARBA00010290"/>
    </source>
</evidence>
<keyword evidence="5" id="KW-0460">Magnesium</keyword>
<dbReference type="SMART" id="SM00178">
    <property type="entry name" value="SAR"/>
    <property type="match status" value="1"/>
</dbReference>
<feature type="binding site" evidence="4">
    <location>
        <position position="70"/>
    </location>
    <ligand>
        <name>GTP</name>
        <dbReference type="ChEBI" id="CHEBI:37565"/>
    </ligand>
</feature>
<dbReference type="NCBIfam" id="TIGR00231">
    <property type="entry name" value="small_GTP"/>
    <property type="match status" value="1"/>
</dbReference>
<dbReference type="Gene3D" id="3.40.50.300">
    <property type="entry name" value="P-loop containing nucleotide triphosphate hydrolases"/>
    <property type="match status" value="1"/>
</dbReference>
<name>K0R4W7_THAOC</name>
<evidence type="ECO:0000313" key="7">
    <source>
        <dbReference type="EMBL" id="EJK46864.1"/>
    </source>
</evidence>
<accession>K0R4W7</accession>
<dbReference type="OMA" id="EGMEWVC"/>
<evidence type="ECO:0000256" key="6">
    <source>
        <dbReference type="RuleBase" id="RU003925"/>
    </source>
</evidence>
<dbReference type="PROSITE" id="PS51417">
    <property type="entry name" value="ARF"/>
    <property type="match status" value="1"/>
</dbReference>
<dbReference type="FunFam" id="3.40.50.300:FF:001166">
    <property type="entry name" value="ADP-ribosylation factor D"/>
    <property type="match status" value="1"/>
</dbReference>
<dbReference type="Proteomes" id="UP000266841">
    <property type="component" value="Unassembled WGS sequence"/>
</dbReference>
<organism evidence="7 8">
    <name type="scientific">Thalassiosira oceanica</name>
    <name type="common">Marine diatom</name>
    <dbReference type="NCBI Taxonomy" id="159749"/>
    <lineage>
        <taxon>Eukaryota</taxon>
        <taxon>Sar</taxon>
        <taxon>Stramenopiles</taxon>
        <taxon>Ochrophyta</taxon>
        <taxon>Bacillariophyta</taxon>
        <taxon>Coscinodiscophyceae</taxon>
        <taxon>Thalassiosirophycidae</taxon>
        <taxon>Thalassiosirales</taxon>
        <taxon>Thalassiosiraceae</taxon>
        <taxon>Thalassiosira</taxon>
    </lineage>
</organism>
<dbReference type="SMART" id="SM00175">
    <property type="entry name" value="RAB"/>
    <property type="match status" value="1"/>
</dbReference>
<evidence type="ECO:0000313" key="8">
    <source>
        <dbReference type="Proteomes" id="UP000266841"/>
    </source>
</evidence>
<sequence>MGLLSLLQRLRGSGRELKLLVLGLDNAGKTSVLTYLCKESLDEVMPTQGFNVKQVSSGSGITLNAWDIGGQRAIRPYWRNYFDKSDALCYVVDSSDEVRLKESAEELEGLLEEEKLRGVPLLVLANKQDLLSALTSEEIEESLNLKKASKHSRKMKVQGCSTKTGEGIEDGLRWLVKAADKASKK</sequence>
<dbReference type="GO" id="GO:0046872">
    <property type="term" value="F:metal ion binding"/>
    <property type="evidence" value="ECO:0007669"/>
    <property type="project" value="UniProtKB-KW"/>
</dbReference>
<reference evidence="7 8" key="1">
    <citation type="journal article" date="2012" name="Genome Biol.">
        <title>Genome and low-iron response of an oceanic diatom adapted to chronic iron limitation.</title>
        <authorList>
            <person name="Lommer M."/>
            <person name="Specht M."/>
            <person name="Roy A.S."/>
            <person name="Kraemer L."/>
            <person name="Andreson R."/>
            <person name="Gutowska M.A."/>
            <person name="Wolf J."/>
            <person name="Bergner S.V."/>
            <person name="Schilhabel M.B."/>
            <person name="Klostermeier U.C."/>
            <person name="Beiko R.G."/>
            <person name="Rosenstiel P."/>
            <person name="Hippler M."/>
            <person name="Laroche J."/>
        </authorList>
    </citation>
    <scope>NUCLEOTIDE SEQUENCE [LARGE SCALE GENOMIC DNA]</scope>
    <source>
        <strain evidence="7 8">CCMP1005</strain>
    </source>
</reference>
<dbReference type="PRINTS" id="PR00328">
    <property type="entry name" value="SAR1GTPBP"/>
</dbReference>
<dbReference type="PANTHER" id="PTHR45697">
    <property type="entry name" value="ADP-RIBOSYLATION FACTOR-LIKE PROTEIN 2-RELATED"/>
    <property type="match status" value="1"/>
</dbReference>
<protein>
    <recommendedName>
        <fullName evidence="9">ADP-ribosylation factor-like protein 3</fullName>
    </recommendedName>
</protein>
<dbReference type="SUPFAM" id="SSF52540">
    <property type="entry name" value="P-loop containing nucleoside triphosphate hydrolases"/>
    <property type="match status" value="1"/>
</dbReference>
<dbReference type="Pfam" id="PF00025">
    <property type="entry name" value="Arf"/>
    <property type="match status" value="1"/>
</dbReference>
<evidence type="ECO:0000256" key="5">
    <source>
        <dbReference type="PIRSR" id="PIRSR606689-2"/>
    </source>
</evidence>
<dbReference type="EMBL" id="AGNL01047492">
    <property type="protein sequence ID" value="EJK46864.1"/>
    <property type="molecule type" value="Genomic_DNA"/>
</dbReference>
<evidence type="ECO:0000256" key="3">
    <source>
        <dbReference type="ARBA" id="ARBA00023134"/>
    </source>
</evidence>
<keyword evidence="3 4" id="KW-0342">GTP-binding</keyword>
<keyword evidence="8" id="KW-1185">Reference proteome</keyword>
<evidence type="ECO:0000256" key="4">
    <source>
        <dbReference type="PIRSR" id="PIRSR606689-1"/>
    </source>
</evidence>
<feature type="binding site" evidence="4">
    <location>
        <begin position="23"/>
        <end position="30"/>
    </location>
    <ligand>
        <name>GTP</name>
        <dbReference type="ChEBI" id="CHEBI:37565"/>
    </ligand>
</feature>
<feature type="binding site" evidence="4">
    <location>
        <begin position="126"/>
        <end position="129"/>
    </location>
    <ligand>
        <name>GTP</name>
        <dbReference type="ChEBI" id="CHEBI:37565"/>
    </ligand>
</feature>
<dbReference type="AlphaFoldDB" id="K0R4W7"/>
<dbReference type="GO" id="GO:0005525">
    <property type="term" value="F:GTP binding"/>
    <property type="evidence" value="ECO:0007669"/>
    <property type="project" value="UniProtKB-KW"/>
</dbReference>
<proteinExistence type="inferred from homology"/>
<dbReference type="GO" id="GO:0003924">
    <property type="term" value="F:GTPase activity"/>
    <property type="evidence" value="ECO:0007669"/>
    <property type="project" value="InterPro"/>
</dbReference>
<evidence type="ECO:0008006" key="9">
    <source>
        <dbReference type="Google" id="ProtNLM"/>
    </source>
</evidence>
<comment type="similarity">
    <text evidence="1 6">Belongs to the small GTPase superfamily. Arf family.</text>
</comment>
<dbReference type="InterPro" id="IPR027417">
    <property type="entry name" value="P-loop_NTPase"/>
</dbReference>
<feature type="binding site" evidence="5">
    <location>
        <position position="30"/>
    </location>
    <ligand>
        <name>Mg(2+)</name>
        <dbReference type="ChEBI" id="CHEBI:18420"/>
    </ligand>
</feature>
<keyword evidence="5" id="KW-0479">Metal-binding</keyword>
<dbReference type="InterPro" id="IPR044612">
    <property type="entry name" value="ARL2/3"/>
</dbReference>
<dbReference type="InterPro" id="IPR006689">
    <property type="entry name" value="Small_GTPase_ARF/SAR"/>
</dbReference>
<evidence type="ECO:0000256" key="2">
    <source>
        <dbReference type="ARBA" id="ARBA00022741"/>
    </source>
</evidence>
<gene>
    <name evidence="7" type="ORF">THAOC_34451</name>
</gene>
<keyword evidence="2 4" id="KW-0547">Nucleotide-binding</keyword>